<comment type="caution">
    <text evidence="2">The sequence shown here is derived from an EMBL/GenBank/DDBJ whole genome shotgun (WGS) entry which is preliminary data.</text>
</comment>
<protein>
    <submittedName>
        <fullName evidence="2">Uncharacterized protein</fullName>
    </submittedName>
</protein>
<sequence length="289" mass="33959">MDCMLQYLCHDLMLLENQLPWFVLEILYRLTVEEYIYYPSLSTMVLLTFSSQGSLLHNVESYLSHNGLDDGDDEDEDEDDAILHILDLIRSTLVFRFRKVKSLPCLSQVKLPPATTLSEAGVEFRRACMEGMMNIDFKDGVFTIPQLSIAEMTEPLLRNIIALEQCCHGRSHKITSYFILMHSLIASSKDIYFLCEKEIFLNWFSSENAYKIFNKLYDDTFLKNFYYGELCAEVNNYYNVLWNRWLEKLKRDHLYNPWKITSLVAAFILLALTLLQTTYTIQQYYSPRQ</sequence>
<organism evidence="2 3">
    <name type="scientific">Rosa chinensis</name>
    <name type="common">China rose</name>
    <dbReference type="NCBI Taxonomy" id="74649"/>
    <lineage>
        <taxon>Eukaryota</taxon>
        <taxon>Viridiplantae</taxon>
        <taxon>Streptophyta</taxon>
        <taxon>Embryophyta</taxon>
        <taxon>Tracheophyta</taxon>
        <taxon>Spermatophyta</taxon>
        <taxon>Magnoliopsida</taxon>
        <taxon>eudicotyledons</taxon>
        <taxon>Gunneridae</taxon>
        <taxon>Pentapetalae</taxon>
        <taxon>rosids</taxon>
        <taxon>fabids</taxon>
        <taxon>Rosales</taxon>
        <taxon>Rosaceae</taxon>
        <taxon>Rosoideae</taxon>
        <taxon>Rosoideae incertae sedis</taxon>
        <taxon>Rosa</taxon>
    </lineage>
</organism>
<proteinExistence type="predicted"/>
<evidence type="ECO:0000313" key="2">
    <source>
        <dbReference type="EMBL" id="PRQ44794.1"/>
    </source>
</evidence>
<keyword evidence="1" id="KW-0812">Transmembrane</keyword>
<keyword evidence="1" id="KW-0472">Membrane</keyword>
<reference evidence="2 3" key="1">
    <citation type="journal article" date="2018" name="Nat. Genet.">
        <title>The Rosa genome provides new insights in the design of modern roses.</title>
        <authorList>
            <person name="Bendahmane M."/>
        </authorList>
    </citation>
    <scope>NUCLEOTIDE SEQUENCE [LARGE SCALE GENOMIC DNA]</scope>
    <source>
        <strain evidence="3">cv. Old Blush</strain>
    </source>
</reference>
<evidence type="ECO:0000313" key="3">
    <source>
        <dbReference type="Proteomes" id="UP000238479"/>
    </source>
</evidence>
<evidence type="ECO:0000256" key="1">
    <source>
        <dbReference type="SAM" id="Phobius"/>
    </source>
</evidence>
<dbReference type="PANTHER" id="PTHR31170">
    <property type="entry name" value="BNAC04G53230D PROTEIN"/>
    <property type="match status" value="1"/>
</dbReference>
<feature type="transmembrane region" description="Helical" evidence="1">
    <location>
        <begin position="260"/>
        <end position="281"/>
    </location>
</feature>
<dbReference type="EMBL" id="PDCK01000041">
    <property type="protein sequence ID" value="PRQ44794.1"/>
    <property type="molecule type" value="Genomic_DNA"/>
</dbReference>
<gene>
    <name evidence="2" type="ORF">RchiOBHm_Chr3g0483171</name>
</gene>
<dbReference type="Gramene" id="PRQ44794">
    <property type="protein sequence ID" value="PRQ44794"/>
    <property type="gene ID" value="RchiOBHm_Chr3g0483171"/>
</dbReference>
<accession>A0A2P6REG3</accession>
<dbReference type="OMA" id="RRACMEG"/>
<keyword evidence="3" id="KW-1185">Reference proteome</keyword>
<dbReference type="Pfam" id="PF03140">
    <property type="entry name" value="DUF247"/>
    <property type="match status" value="1"/>
</dbReference>
<name>A0A2P6REG3_ROSCH</name>
<dbReference type="Proteomes" id="UP000238479">
    <property type="component" value="Chromosome 3"/>
</dbReference>
<keyword evidence="1" id="KW-1133">Transmembrane helix</keyword>
<dbReference type="AlphaFoldDB" id="A0A2P6REG3"/>
<dbReference type="InterPro" id="IPR004158">
    <property type="entry name" value="DUF247_pln"/>
</dbReference>
<dbReference type="STRING" id="74649.A0A2P6REG3"/>
<dbReference type="PANTHER" id="PTHR31170:SF17">
    <property type="match status" value="1"/>
</dbReference>
<dbReference type="OrthoDB" id="1184974at2759"/>